<dbReference type="Proteomes" id="UP000003494">
    <property type="component" value="Unassembled WGS sequence"/>
</dbReference>
<keyword evidence="3" id="KW-1185">Reference proteome</keyword>
<gene>
    <name evidence="2" type="ORF">GCWU000342_02074</name>
</gene>
<organism evidence="2 3">
    <name type="scientific">Shuttleworthella satelles DSM 14600</name>
    <dbReference type="NCBI Taxonomy" id="626523"/>
    <lineage>
        <taxon>Bacteria</taxon>
        <taxon>Bacillati</taxon>
        <taxon>Bacillota</taxon>
        <taxon>Clostridia</taxon>
        <taxon>Lachnospirales</taxon>
        <taxon>Lachnospiraceae</taxon>
        <taxon>Shuttleworthella</taxon>
    </lineage>
</organism>
<sequence>MLYGRRICWPKYKRQSIRDCEEIKDRSRLPHPCQKWCGTGRIAWRFFTVFLCFFAGFFSCEDPFVCGNVLMQEILETGSDGRKNSQSGFVRRDSSEEIQKKPKEA</sequence>
<comment type="caution">
    <text evidence="2">The sequence shown here is derived from an EMBL/GenBank/DDBJ whole genome shotgun (WGS) entry which is preliminary data.</text>
</comment>
<evidence type="ECO:0000313" key="3">
    <source>
        <dbReference type="Proteomes" id="UP000003494"/>
    </source>
</evidence>
<feature type="compositionally biased region" description="Basic and acidic residues" evidence="1">
    <location>
        <begin position="90"/>
        <end position="105"/>
    </location>
</feature>
<reference evidence="2" key="1">
    <citation type="submission" date="2009-04" db="EMBL/GenBank/DDBJ databases">
        <authorList>
            <person name="Weinstock G."/>
            <person name="Sodergren E."/>
            <person name="Clifton S."/>
            <person name="Fulton L."/>
            <person name="Fulton B."/>
            <person name="Courtney L."/>
            <person name="Fronick C."/>
            <person name="Harrison M."/>
            <person name="Strong C."/>
            <person name="Farmer C."/>
            <person name="Delahaunty K."/>
            <person name="Markovic C."/>
            <person name="Hall O."/>
            <person name="Minx P."/>
            <person name="Tomlinson C."/>
            <person name="Mitreva M."/>
            <person name="Nelson J."/>
            <person name="Hou S."/>
            <person name="Wollam A."/>
            <person name="Pepin K.H."/>
            <person name="Johnson M."/>
            <person name="Bhonagiri V."/>
            <person name="Nash W.E."/>
            <person name="Warren W."/>
            <person name="Chinwalla A."/>
            <person name="Mardis E.R."/>
            <person name="Wilson R.K."/>
        </authorList>
    </citation>
    <scope>NUCLEOTIDE SEQUENCE [LARGE SCALE GENOMIC DNA]</scope>
    <source>
        <strain evidence="2">DSM 14600</strain>
    </source>
</reference>
<proteinExistence type="predicted"/>
<dbReference type="STRING" id="626523.GCWU000342_02074"/>
<dbReference type="HOGENOM" id="CLU_2234755_0_0_9"/>
<dbReference type="AlphaFoldDB" id="C4GDA1"/>
<feature type="region of interest" description="Disordered" evidence="1">
    <location>
        <begin position="79"/>
        <end position="105"/>
    </location>
</feature>
<accession>C4GDA1</accession>
<evidence type="ECO:0000256" key="1">
    <source>
        <dbReference type="SAM" id="MobiDB-lite"/>
    </source>
</evidence>
<name>C4GDA1_9FIRM</name>
<dbReference type="EMBL" id="ACIP02000007">
    <property type="protein sequence ID" value="EEP27380.1"/>
    <property type="molecule type" value="Genomic_DNA"/>
</dbReference>
<protein>
    <submittedName>
        <fullName evidence="2">Uncharacterized protein</fullName>
    </submittedName>
</protein>
<evidence type="ECO:0000313" key="2">
    <source>
        <dbReference type="EMBL" id="EEP27380.1"/>
    </source>
</evidence>